<dbReference type="PANTHER" id="PTHR11559">
    <property type="entry name" value="CARBOXYLESTERASE"/>
    <property type="match status" value="1"/>
</dbReference>
<keyword evidence="2 3" id="KW-0378">Hydrolase</keyword>
<evidence type="ECO:0000313" key="5">
    <source>
        <dbReference type="EMBL" id="MEV5505680.1"/>
    </source>
</evidence>
<evidence type="ECO:0000256" key="3">
    <source>
        <dbReference type="RuleBase" id="RU361235"/>
    </source>
</evidence>
<gene>
    <name evidence="5" type="ORF">AB0L16_04265</name>
</gene>
<dbReference type="InterPro" id="IPR019826">
    <property type="entry name" value="Carboxylesterase_B_AS"/>
</dbReference>
<dbReference type="InterPro" id="IPR002018">
    <property type="entry name" value="CarbesteraseB"/>
</dbReference>
<keyword evidence="6" id="KW-1185">Reference proteome</keyword>
<evidence type="ECO:0000259" key="4">
    <source>
        <dbReference type="Pfam" id="PF00135"/>
    </source>
</evidence>
<comment type="similarity">
    <text evidence="1 3">Belongs to the type-B carboxylesterase/lipase family.</text>
</comment>
<reference evidence="5 6" key="1">
    <citation type="submission" date="2024-06" db="EMBL/GenBank/DDBJ databases">
        <title>The Natural Products Discovery Center: Release of the First 8490 Sequenced Strains for Exploring Actinobacteria Biosynthetic Diversity.</title>
        <authorList>
            <person name="Kalkreuter E."/>
            <person name="Kautsar S.A."/>
            <person name="Yang D."/>
            <person name="Bader C.D."/>
            <person name="Teijaro C.N."/>
            <person name="Fluegel L."/>
            <person name="Davis C.M."/>
            <person name="Simpson J.R."/>
            <person name="Lauterbach L."/>
            <person name="Steele A.D."/>
            <person name="Gui C."/>
            <person name="Meng S."/>
            <person name="Li G."/>
            <person name="Viehrig K."/>
            <person name="Ye F."/>
            <person name="Su P."/>
            <person name="Kiefer A.F."/>
            <person name="Nichols A."/>
            <person name="Cepeda A.J."/>
            <person name="Yan W."/>
            <person name="Fan B."/>
            <person name="Jiang Y."/>
            <person name="Adhikari A."/>
            <person name="Zheng C.-J."/>
            <person name="Schuster L."/>
            <person name="Cowan T.M."/>
            <person name="Smanski M.J."/>
            <person name="Chevrette M.G."/>
            <person name="De Carvalho L.P.S."/>
            <person name="Shen B."/>
        </authorList>
    </citation>
    <scope>NUCLEOTIDE SEQUENCE [LARGE SCALE GENOMIC DNA]</scope>
    <source>
        <strain evidence="5 6">NPDC052347</strain>
    </source>
</reference>
<comment type="caution">
    <text evidence="5">The sequence shown here is derived from an EMBL/GenBank/DDBJ whole genome shotgun (WGS) entry which is preliminary data.</text>
</comment>
<evidence type="ECO:0000313" key="6">
    <source>
        <dbReference type="Proteomes" id="UP001552594"/>
    </source>
</evidence>
<dbReference type="RefSeq" id="WP_241561043.1">
    <property type="nucleotide sequence ID" value="NZ_JBFAUK010000002.1"/>
</dbReference>
<proteinExistence type="inferred from homology"/>
<accession>A0ABV3JSB4</accession>
<organism evidence="5 6">
    <name type="scientific">Streptomyces orinoci</name>
    <name type="common">Streptoverticillium orinoci</name>
    <dbReference type="NCBI Taxonomy" id="67339"/>
    <lineage>
        <taxon>Bacteria</taxon>
        <taxon>Bacillati</taxon>
        <taxon>Actinomycetota</taxon>
        <taxon>Actinomycetes</taxon>
        <taxon>Kitasatosporales</taxon>
        <taxon>Streptomycetaceae</taxon>
        <taxon>Streptomyces</taxon>
    </lineage>
</organism>
<evidence type="ECO:0000256" key="1">
    <source>
        <dbReference type="ARBA" id="ARBA00005964"/>
    </source>
</evidence>
<dbReference type="Pfam" id="PF00135">
    <property type="entry name" value="COesterase"/>
    <property type="match status" value="1"/>
</dbReference>
<dbReference type="InterPro" id="IPR050309">
    <property type="entry name" value="Type-B_Carboxylest/Lipase"/>
</dbReference>
<protein>
    <recommendedName>
        <fullName evidence="3">Carboxylic ester hydrolase</fullName>
        <ecNumber evidence="3">3.1.1.-</ecNumber>
    </recommendedName>
</protein>
<dbReference type="SUPFAM" id="SSF53474">
    <property type="entry name" value="alpha/beta-Hydrolases"/>
    <property type="match status" value="1"/>
</dbReference>
<dbReference type="EMBL" id="JBFAUK010000002">
    <property type="protein sequence ID" value="MEV5505680.1"/>
    <property type="molecule type" value="Genomic_DNA"/>
</dbReference>
<dbReference type="PROSITE" id="PS00122">
    <property type="entry name" value="CARBOXYLESTERASE_B_1"/>
    <property type="match status" value="1"/>
</dbReference>
<dbReference type="Proteomes" id="UP001552594">
    <property type="component" value="Unassembled WGS sequence"/>
</dbReference>
<dbReference type="Gene3D" id="3.40.50.1820">
    <property type="entry name" value="alpha/beta hydrolase"/>
    <property type="match status" value="1"/>
</dbReference>
<name>A0ABV3JSB4_STRON</name>
<dbReference type="InterPro" id="IPR029058">
    <property type="entry name" value="AB_hydrolase_fold"/>
</dbReference>
<feature type="domain" description="Carboxylesterase type B" evidence="4">
    <location>
        <begin position="44"/>
        <end position="503"/>
    </location>
</feature>
<sequence length="530" mass="55483">MAESLRAVPGGRFGRLTAVLTVALLVWCGMSPGAAARGAVSGATAVVRTADGAVRGSVHRGYRTFEGIPYAAPPVGRRRWAPPRPVTRWRGVLDATRPRSACPQTAGEVPGGSTDEDCLRLHVTAPATAAPAHPKPVLVWLPGGGFITGAGQSYDAHRMAIRGDIVVVTVNYRLGALGFLALPGLRGAGTFGLADQQAALRWVRDRIRAFGGDPGNVTLAGESAGGFSVCAQLVSPGSIGLFRRAVIESGPCTGAPARPFGPSAAPLASAERDGTALARKTGCGGAADVLGCLRRLPVSRLLAAQGEVRPAYGTPLLPRDVAAAVTAGAVRRVPVLIGANHDEGNGWAAAALEGGAVITPRTWPQTVASFFPDPSRAAAVVRTYPVRSARRGGPVFGALLDDWNYACPTLRTQHLLRRQVPVWAYEFADEHAPPVTVPGKAPFPLGAVHAAELPYLFDLGGRPAALTADQRRLSDSMIAAWTRFARTGDPNGPGTRRWPTTGVLSLTPQHTGPARDIGTRHHCPFWQTFP</sequence>
<evidence type="ECO:0000256" key="2">
    <source>
        <dbReference type="ARBA" id="ARBA00022801"/>
    </source>
</evidence>
<dbReference type="EC" id="3.1.1.-" evidence="3"/>